<sequence length="83" mass="9716">MSNDPEQFVLEKMLRTPKFMKKKKKKKKKKKSTAREDDVETLRVPLLGPDLTFHQKHACKKRNKKEKPRAWQAVHAGTDSEEG</sequence>
<feature type="region of interest" description="Disordered" evidence="1">
    <location>
        <begin position="17"/>
        <end position="38"/>
    </location>
</feature>
<proteinExistence type="predicted"/>
<dbReference type="Proteomes" id="UP000438429">
    <property type="component" value="Unassembled WGS sequence"/>
</dbReference>
<reference evidence="2 3" key="1">
    <citation type="submission" date="2019-06" db="EMBL/GenBank/DDBJ databases">
        <title>Draft genomes of female and male turbot (Scophthalmus maximus).</title>
        <authorList>
            <person name="Xu H."/>
            <person name="Xu X.-W."/>
            <person name="Shao C."/>
            <person name="Chen S."/>
        </authorList>
    </citation>
    <scope>NUCLEOTIDE SEQUENCE [LARGE SCALE GENOMIC DNA]</scope>
    <source>
        <strain evidence="2">Ysfricsl-2016a</strain>
        <tissue evidence="2">Blood</tissue>
    </source>
</reference>
<dbReference type="EMBL" id="VEVO01000005">
    <property type="protein sequence ID" value="KAF0041703.1"/>
    <property type="molecule type" value="Genomic_DNA"/>
</dbReference>
<feature type="region of interest" description="Disordered" evidence="1">
    <location>
        <begin position="57"/>
        <end position="83"/>
    </location>
</feature>
<feature type="compositionally biased region" description="Basic residues" evidence="1">
    <location>
        <begin position="57"/>
        <end position="67"/>
    </location>
</feature>
<gene>
    <name evidence="2" type="ORF">F2P81_005235</name>
</gene>
<name>A0A6A4T6Q3_SCOMX</name>
<comment type="caution">
    <text evidence="2">The sequence shown here is derived from an EMBL/GenBank/DDBJ whole genome shotgun (WGS) entry which is preliminary data.</text>
</comment>
<protein>
    <submittedName>
        <fullName evidence="2">Uncharacterized protein</fullName>
    </submittedName>
</protein>
<dbReference type="AlphaFoldDB" id="A0A6A4T6Q3"/>
<evidence type="ECO:0000256" key="1">
    <source>
        <dbReference type="SAM" id="MobiDB-lite"/>
    </source>
</evidence>
<organism evidence="2 3">
    <name type="scientific">Scophthalmus maximus</name>
    <name type="common">Turbot</name>
    <name type="synonym">Psetta maxima</name>
    <dbReference type="NCBI Taxonomy" id="52904"/>
    <lineage>
        <taxon>Eukaryota</taxon>
        <taxon>Metazoa</taxon>
        <taxon>Chordata</taxon>
        <taxon>Craniata</taxon>
        <taxon>Vertebrata</taxon>
        <taxon>Euteleostomi</taxon>
        <taxon>Actinopterygii</taxon>
        <taxon>Neopterygii</taxon>
        <taxon>Teleostei</taxon>
        <taxon>Neoteleostei</taxon>
        <taxon>Acanthomorphata</taxon>
        <taxon>Carangaria</taxon>
        <taxon>Pleuronectiformes</taxon>
        <taxon>Pleuronectoidei</taxon>
        <taxon>Scophthalmidae</taxon>
        <taxon>Scophthalmus</taxon>
    </lineage>
</organism>
<evidence type="ECO:0000313" key="2">
    <source>
        <dbReference type="EMBL" id="KAF0041703.1"/>
    </source>
</evidence>
<feature type="compositionally biased region" description="Basic residues" evidence="1">
    <location>
        <begin position="18"/>
        <end position="32"/>
    </location>
</feature>
<evidence type="ECO:0000313" key="3">
    <source>
        <dbReference type="Proteomes" id="UP000438429"/>
    </source>
</evidence>
<accession>A0A6A4T6Q3</accession>